<evidence type="ECO:0000313" key="4">
    <source>
        <dbReference type="EMBL" id="RLN12021.1"/>
    </source>
</evidence>
<feature type="chain" id="PRO_5018106194" description="AAA+ ATPase At3g28540-like C-terminal domain-containing protein" evidence="2">
    <location>
        <begin position="23"/>
        <end position="384"/>
    </location>
</feature>
<reference evidence="5" key="1">
    <citation type="journal article" date="2019" name="Nat. Commun.">
        <title>The genome of broomcorn millet.</title>
        <authorList>
            <person name="Zou C."/>
            <person name="Miki D."/>
            <person name="Li D."/>
            <person name="Tang Q."/>
            <person name="Xiao L."/>
            <person name="Rajput S."/>
            <person name="Deng P."/>
            <person name="Jia W."/>
            <person name="Huang R."/>
            <person name="Zhang M."/>
            <person name="Sun Y."/>
            <person name="Hu J."/>
            <person name="Fu X."/>
            <person name="Schnable P.S."/>
            <person name="Li F."/>
            <person name="Zhang H."/>
            <person name="Feng B."/>
            <person name="Zhu X."/>
            <person name="Liu R."/>
            <person name="Schnable J.C."/>
            <person name="Zhu J.-K."/>
            <person name="Zhang H."/>
        </authorList>
    </citation>
    <scope>NUCLEOTIDE SEQUENCE [LARGE SCALE GENOMIC DNA]</scope>
</reference>
<feature type="domain" description="AAA+ ATPase At3g28540-like C-terminal" evidence="3">
    <location>
        <begin position="299"/>
        <end position="373"/>
    </location>
</feature>
<dbReference type="SUPFAM" id="SSF52540">
    <property type="entry name" value="P-loop containing nucleoside triphosphate hydrolases"/>
    <property type="match status" value="1"/>
</dbReference>
<dbReference type="Gene3D" id="3.40.50.300">
    <property type="entry name" value="P-loop containing nucleotide triphosphate hydrolases"/>
    <property type="match status" value="1"/>
</dbReference>
<organism evidence="4 5">
    <name type="scientific">Panicum miliaceum</name>
    <name type="common">Proso millet</name>
    <name type="synonym">Broomcorn millet</name>
    <dbReference type="NCBI Taxonomy" id="4540"/>
    <lineage>
        <taxon>Eukaryota</taxon>
        <taxon>Viridiplantae</taxon>
        <taxon>Streptophyta</taxon>
        <taxon>Embryophyta</taxon>
        <taxon>Tracheophyta</taxon>
        <taxon>Spermatophyta</taxon>
        <taxon>Magnoliopsida</taxon>
        <taxon>Liliopsida</taxon>
        <taxon>Poales</taxon>
        <taxon>Poaceae</taxon>
        <taxon>PACMAD clade</taxon>
        <taxon>Panicoideae</taxon>
        <taxon>Panicodae</taxon>
        <taxon>Paniceae</taxon>
        <taxon>Panicinae</taxon>
        <taxon>Panicum</taxon>
        <taxon>Panicum sect. Panicum</taxon>
    </lineage>
</organism>
<evidence type="ECO:0000256" key="1">
    <source>
        <dbReference type="SAM" id="MobiDB-lite"/>
    </source>
</evidence>
<name>A0A3L6RYL6_PANMI</name>
<dbReference type="Gene3D" id="6.10.280.40">
    <property type="match status" value="1"/>
</dbReference>
<evidence type="ECO:0000313" key="5">
    <source>
        <dbReference type="Proteomes" id="UP000275267"/>
    </source>
</evidence>
<dbReference type="InterPro" id="IPR050747">
    <property type="entry name" value="Mitochondrial_chaperone_BCS1"/>
</dbReference>
<dbReference type="Pfam" id="PF25568">
    <property type="entry name" value="AAA_lid_At3g28540"/>
    <property type="match status" value="1"/>
</dbReference>
<feature type="signal peptide" evidence="2">
    <location>
        <begin position="1"/>
        <end position="22"/>
    </location>
</feature>
<dbReference type="GO" id="GO:0016887">
    <property type="term" value="F:ATP hydrolysis activity"/>
    <property type="evidence" value="ECO:0007669"/>
    <property type="project" value="InterPro"/>
</dbReference>
<proteinExistence type="predicted"/>
<feature type="region of interest" description="Disordered" evidence="1">
    <location>
        <begin position="227"/>
        <end position="255"/>
    </location>
</feature>
<comment type="caution">
    <text evidence="4">The sequence shown here is derived from an EMBL/GenBank/DDBJ whole genome shotgun (WGS) entry which is preliminary data.</text>
</comment>
<evidence type="ECO:0000256" key="2">
    <source>
        <dbReference type="SAM" id="SignalP"/>
    </source>
</evidence>
<gene>
    <name evidence="4" type="ORF">C2845_PM09G22520</name>
</gene>
<dbReference type="PANTHER" id="PTHR23070">
    <property type="entry name" value="BCS1 AAA-TYPE ATPASE"/>
    <property type="match status" value="1"/>
</dbReference>
<protein>
    <recommendedName>
        <fullName evidence="3">AAA+ ATPase At3g28540-like C-terminal domain-containing protein</fullName>
    </recommendedName>
</protein>
<accession>A0A3L6RYL6</accession>
<dbReference type="InterPro" id="IPR027417">
    <property type="entry name" value="P-loop_NTPase"/>
</dbReference>
<dbReference type="PROSITE" id="PS00674">
    <property type="entry name" value="AAA"/>
    <property type="match status" value="1"/>
</dbReference>
<dbReference type="EMBL" id="PQIB02000006">
    <property type="protein sequence ID" value="RLN12021.1"/>
    <property type="molecule type" value="Genomic_DNA"/>
</dbReference>
<dbReference type="InterPro" id="IPR003960">
    <property type="entry name" value="ATPase_AAA_CS"/>
</dbReference>
<dbReference type="Proteomes" id="UP000275267">
    <property type="component" value="Unassembled WGS sequence"/>
</dbReference>
<evidence type="ECO:0000259" key="3">
    <source>
        <dbReference type="Pfam" id="PF25568"/>
    </source>
</evidence>
<keyword evidence="5" id="KW-1185">Reference proteome</keyword>
<sequence length="384" mass="41466">MKVAVSWGSLGSLVATAMVVRAAVRDILPPEAHGALRALLARAAAALAQPTDAIVVHEVDANGVPNELYDAARDTFRGVRVQWTSRSAEAPGGGGAAHYYAPFRGPRGGFGAPGGGGARGQQRCLRLEFPRRHRDVVRGAYIPHVLGVAAALRLKMRERKLYTNNPMYGGGGGMDDPPDAVVVAPDLELTAVGSNSDLRRLLASTRPKSLIVVEDIDCSLVLFDRTRTSSPGQDDELDDPGTPRPLRMSPYPPRGRERISLSGVLNFRLIVFTTNHVDRLDPALLRPGRMDRKIELGYCKGHALRVLARNYLGDDDREPADDCRYEELIGEAERLLEEVHLTPADVAEVFMGCDGDGATAALQKLVDDLSSKRIAQHCAVSNDG</sequence>
<dbReference type="STRING" id="4540.A0A3L6RYL6"/>
<dbReference type="InterPro" id="IPR058017">
    <property type="entry name" value="At3g28540-like_C"/>
</dbReference>
<dbReference type="OrthoDB" id="10251412at2759"/>
<dbReference type="AlphaFoldDB" id="A0A3L6RYL6"/>
<keyword evidence="2" id="KW-0732">Signal</keyword>
<dbReference type="GO" id="GO:0005524">
    <property type="term" value="F:ATP binding"/>
    <property type="evidence" value="ECO:0007669"/>
    <property type="project" value="InterPro"/>
</dbReference>